<dbReference type="Proteomes" id="UP000003558">
    <property type="component" value="Unassembled WGS sequence"/>
</dbReference>
<sequence length="216" mass="22361">MMKIALVGATGNVGSATLREAVAAGHEVVAFARRPDAVEKIDGVRVVEGALDDVAGLTSAITGSDVLVAAVTGPVRDKTFAQRTVPNLIAAVRDSGVGRLVLVSAFGAGDTALKASPFARALYRTALKGFFDDKAAAEELLPASGINWTAVYPVNLKAGQPVSEWAAEPIEKVKKVPGLPTLPYSNVAKTLVQLATDQGASGRRILVTTKSGWKAV</sequence>
<feature type="domain" description="NAD(P)-binding" evidence="1">
    <location>
        <begin position="8"/>
        <end position="197"/>
    </location>
</feature>
<proteinExistence type="predicted"/>
<protein>
    <recommendedName>
        <fullName evidence="1">NAD(P)-binding domain-containing protein</fullName>
    </recommendedName>
</protein>
<dbReference type="PANTHER" id="PTHR43355">
    <property type="entry name" value="FLAVIN REDUCTASE (NADPH)"/>
    <property type="match status" value="1"/>
</dbReference>
<dbReference type="InterPro" id="IPR051606">
    <property type="entry name" value="Polyketide_Oxido-like"/>
</dbReference>
<accession>F9W226</accession>
<dbReference type="eggNOG" id="COG0702">
    <property type="taxonomic scope" value="Bacteria"/>
</dbReference>
<dbReference type="Pfam" id="PF13460">
    <property type="entry name" value="NAD_binding_10"/>
    <property type="match status" value="1"/>
</dbReference>
<dbReference type="InterPro" id="IPR036291">
    <property type="entry name" value="NAD(P)-bd_dom_sf"/>
</dbReference>
<name>F9W226_9ACTN</name>
<organism evidence="2 3">
    <name type="scientific">Gordonia alkanivorans NBRC 16433</name>
    <dbReference type="NCBI Taxonomy" id="1027371"/>
    <lineage>
        <taxon>Bacteria</taxon>
        <taxon>Bacillati</taxon>
        <taxon>Actinomycetota</taxon>
        <taxon>Actinomycetes</taxon>
        <taxon>Mycobacteriales</taxon>
        <taxon>Gordoniaceae</taxon>
        <taxon>Gordonia</taxon>
    </lineage>
</organism>
<dbReference type="SUPFAM" id="SSF51735">
    <property type="entry name" value="NAD(P)-binding Rossmann-fold domains"/>
    <property type="match status" value="1"/>
</dbReference>
<dbReference type="GO" id="GO:0004074">
    <property type="term" value="F:biliverdin reductase [NAD(P)H] activity"/>
    <property type="evidence" value="ECO:0007669"/>
    <property type="project" value="TreeGrafter"/>
</dbReference>
<dbReference type="InterPro" id="IPR016040">
    <property type="entry name" value="NAD(P)-bd_dom"/>
</dbReference>
<evidence type="ECO:0000259" key="1">
    <source>
        <dbReference type="Pfam" id="PF13460"/>
    </source>
</evidence>
<evidence type="ECO:0000313" key="3">
    <source>
        <dbReference type="Proteomes" id="UP000003558"/>
    </source>
</evidence>
<reference evidence="2 3" key="1">
    <citation type="submission" date="2011-05" db="EMBL/GenBank/DDBJ databases">
        <title>Whole genome shotgun sequence of Gordonia alkanivorans NBRC 16433.</title>
        <authorList>
            <person name="Hosoyama A."/>
            <person name="Nakamura S."/>
            <person name="Takarada H."/>
            <person name="Tsuchikane K."/>
            <person name="Yamazaki S."/>
            <person name="Fujita N."/>
        </authorList>
    </citation>
    <scope>NUCLEOTIDE SEQUENCE [LARGE SCALE GENOMIC DNA]</scope>
    <source>
        <strain evidence="2 3">NBRC 16433</strain>
    </source>
</reference>
<comment type="caution">
    <text evidence="2">The sequence shown here is derived from an EMBL/GenBank/DDBJ whole genome shotgun (WGS) entry which is preliminary data.</text>
</comment>
<gene>
    <name evidence="2" type="ORF">GOALK_118_00040</name>
</gene>
<dbReference type="STRING" id="1027371.GOALK_118_00040"/>
<dbReference type="Gene3D" id="3.40.50.720">
    <property type="entry name" value="NAD(P)-binding Rossmann-like Domain"/>
    <property type="match status" value="1"/>
</dbReference>
<dbReference type="RefSeq" id="WP_006360952.1">
    <property type="nucleotide sequence ID" value="NZ_BACI01000118.1"/>
</dbReference>
<dbReference type="GO" id="GO:0042602">
    <property type="term" value="F:riboflavin reductase (NADPH) activity"/>
    <property type="evidence" value="ECO:0007669"/>
    <property type="project" value="TreeGrafter"/>
</dbReference>
<dbReference type="PANTHER" id="PTHR43355:SF2">
    <property type="entry name" value="FLAVIN REDUCTASE (NADPH)"/>
    <property type="match status" value="1"/>
</dbReference>
<dbReference type="EMBL" id="BACI01000118">
    <property type="protein sequence ID" value="GAA14886.1"/>
    <property type="molecule type" value="Genomic_DNA"/>
</dbReference>
<dbReference type="AlphaFoldDB" id="F9W226"/>
<evidence type="ECO:0000313" key="2">
    <source>
        <dbReference type="EMBL" id="GAA14886.1"/>
    </source>
</evidence>